<feature type="repeat" description="TPR" evidence="3">
    <location>
        <begin position="66"/>
        <end position="99"/>
    </location>
</feature>
<evidence type="ECO:0000256" key="2">
    <source>
        <dbReference type="ARBA" id="ARBA00022803"/>
    </source>
</evidence>
<feature type="repeat" description="TPR" evidence="3">
    <location>
        <begin position="174"/>
        <end position="207"/>
    </location>
</feature>
<proteinExistence type="predicted"/>
<dbReference type="AlphaFoldDB" id="A0A7M1B5X1"/>
<dbReference type="Proteomes" id="UP000593719">
    <property type="component" value="Chromosome"/>
</dbReference>
<evidence type="ECO:0000256" key="3">
    <source>
        <dbReference type="PROSITE-ProRule" id="PRU00339"/>
    </source>
</evidence>
<protein>
    <submittedName>
        <fullName evidence="5">Tetratricopeptide repeat protein</fullName>
    </submittedName>
</protein>
<dbReference type="PROSITE" id="PS50005">
    <property type="entry name" value="TPR"/>
    <property type="match status" value="2"/>
</dbReference>
<dbReference type="Pfam" id="PF13429">
    <property type="entry name" value="TPR_15"/>
    <property type="match status" value="1"/>
</dbReference>
<dbReference type="KEGG" id="ssei:FJR45_09170"/>
<dbReference type="PANTHER" id="PTHR44186:SF1">
    <property type="entry name" value="BARDET-BIEDL SYNDROME 4 PROTEIN"/>
    <property type="match status" value="1"/>
</dbReference>
<gene>
    <name evidence="5" type="ORF">FJR45_09170</name>
</gene>
<dbReference type="PROSITE" id="PS50293">
    <property type="entry name" value="TPR_REGION"/>
    <property type="match status" value="1"/>
</dbReference>
<dbReference type="InterPro" id="IPR019734">
    <property type="entry name" value="TPR_rpt"/>
</dbReference>
<evidence type="ECO:0000256" key="1">
    <source>
        <dbReference type="ARBA" id="ARBA00022737"/>
    </source>
</evidence>
<dbReference type="PANTHER" id="PTHR44186">
    <property type="match status" value="1"/>
</dbReference>
<name>A0A7M1B5X1_9BACT</name>
<keyword evidence="1" id="KW-0677">Repeat</keyword>
<organism evidence="5 6">
    <name type="scientific">Sulfurimonas sediminis</name>
    <dbReference type="NCBI Taxonomy" id="2590020"/>
    <lineage>
        <taxon>Bacteria</taxon>
        <taxon>Pseudomonadati</taxon>
        <taxon>Campylobacterota</taxon>
        <taxon>Epsilonproteobacteria</taxon>
        <taxon>Campylobacterales</taxon>
        <taxon>Sulfurimonadaceae</taxon>
        <taxon>Sulfurimonas</taxon>
    </lineage>
</organism>
<keyword evidence="4" id="KW-0732">Signal</keyword>
<feature type="signal peptide" evidence="4">
    <location>
        <begin position="1"/>
        <end position="23"/>
    </location>
</feature>
<reference evidence="5 6" key="1">
    <citation type="submission" date="2019-06" db="EMBL/GenBank/DDBJ databases">
        <title>Sulfurimonas gotlandica sp. nov., a chemoautotrophic and psychrotolerant epsilonproteobacterium isolated from a pelagic redoxcline, and an emended description of the genus Sulfurimonas.</title>
        <authorList>
            <person name="Wang S."/>
            <person name="Jiang L."/>
            <person name="Shao Z."/>
        </authorList>
    </citation>
    <scope>NUCLEOTIDE SEQUENCE [LARGE SCALE GENOMIC DNA]</scope>
    <source>
        <strain evidence="5 6">S2-6</strain>
    </source>
</reference>
<sequence>MQMFTKILQSLLLTLLLSSHVIAKKDDAVSIDHIALATLMIYDGKYEKAHEELDIVNQKSPTFDAAKYYTVLGVLYSKEGKTKEAIQAYREAIEATKIKEFKAPKVEIQEKYLFSIGSHEKEKSRQPEFNPKKKRQEKLEQLYMYLASEYHKIKDYKNTVKSLDNAGEKGKNRAELFTLRAECYYKTKAYDSAIKALSTGMKLFPKSSTVLLKQKFYYLADFGLYQSAIKTAKEYMQQVNSSPKEYIALAQMLLEANQIDSAVEILEDAKLKFPKNAKLSFLLGHLYLKKDMKFTTANLFEESSYFDKKYLKDAVEMNRRVGQTTHALYLNTHNIDKVEKLKQKIALYLDAQEFRKIIGLKKALLRYKMLDDDNLRYALAYSYYMAGDYKNAEKELKHISNSELFNKATIIRKNIEKCTNNSLECL</sequence>
<keyword evidence="2 3" id="KW-0802">TPR repeat</keyword>
<accession>A0A7M1B5X1</accession>
<evidence type="ECO:0000313" key="5">
    <source>
        <dbReference type="EMBL" id="QOP44102.1"/>
    </source>
</evidence>
<dbReference type="SMART" id="SM00028">
    <property type="entry name" value="TPR"/>
    <property type="match status" value="5"/>
</dbReference>
<evidence type="ECO:0000256" key="4">
    <source>
        <dbReference type="SAM" id="SignalP"/>
    </source>
</evidence>
<evidence type="ECO:0000313" key="6">
    <source>
        <dbReference type="Proteomes" id="UP000593719"/>
    </source>
</evidence>
<keyword evidence="6" id="KW-1185">Reference proteome</keyword>
<dbReference type="InterPro" id="IPR011990">
    <property type="entry name" value="TPR-like_helical_dom_sf"/>
</dbReference>
<dbReference type="SUPFAM" id="SSF48452">
    <property type="entry name" value="TPR-like"/>
    <property type="match status" value="1"/>
</dbReference>
<dbReference type="EMBL" id="CP041235">
    <property type="protein sequence ID" value="QOP44102.1"/>
    <property type="molecule type" value="Genomic_DNA"/>
</dbReference>
<dbReference type="Gene3D" id="1.25.40.10">
    <property type="entry name" value="Tetratricopeptide repeat domain"/>
    <property type="match status" value="3"/>
</dbReference>
<feature type="chain" id="PRO_5032656899" evidence="4">
    <location>
        <begin position="24"/>
        <end position="426"/>
    </location>
</feature>